<dbReference type="InterPro" id="IPR002018">
    <property type="entry name" value="CarbesteraseB"/>
</dbReference>
<dbReference type="Pfam" id="PF00135">
    <property type="entry name" value="COesterase"/>
    <property type="match status" value="2"/>
</dbReference>
<dbReference type="GO" id="GO:0017000">
    <property type="term" value="P:antibiotic biosynthetic process"/>
    <property type="evidence" value="ECO:0007669"/>
    <property type="project" value="UniProtKB-ARBA"/>
</dbReference>
<evidence type="ECO:0000259" key="1">
    <source>
        <dbReference type="Pfam" id="PF00135"/>
    </source>
</evidence>
<dbReference type="OrthoDB" id="408631at2759"/>
<evidence type="ECO:0000313" key="2">
    <source>
        <dbReference type="EMBL" id="OQD64579.1"/>
    </source>
</evidence>
<dbReference type="GO" id="GO:0072330">
    <property type="term" value="P:monocarboxylic acid biosynthetic process"/>
    <property type="evidence" value="ECO:0007669"/>
    <property type="project" value="UniProtKB-ARBA"/>
</dbReference>
<dbReference type="EMBL" id="MDYM01000007">
    <property type="protein sequence ID" value="OQD64579.1"/>
    <property type="molecule type" value="Genomic_DNA"/>
</dbReference>
<reference evidence="3" key="1">
    <citation type="journal article" date="2017" name="Nat. Microbiol.">
        <title>Global analysis of biosynthetic gene clusters reveals vast potential of secondary metabolite production in Penicillium species.</title>
        <authorList>
            <person name="Nielsen J.C."/>
            <person name="Grijseels S."/>
            <person name="Prigent S."/>
            <person name="Ji B."/>
            <person name="Dainat J."/>
            <person name="Nielsen K.F."/>
            <person name="Frisvad J.C."/>
            <person name="Workman M."/>
            <person name="Nielsen J."/>
        </authorList>
    </citation>
    <scope>NUCLEOTIDE SEQUENCE [LARGE SCALE GENOMIC DNA]</scope>
    <source>
        <strain evidence="3">IBT 4502</strain>
    </source>
</reference>
<comment type="caution">
    <text evidence="2">The sequence shown here is derived from an EMBL/GenBank/DDBJ whole genome shotgun (WGS) entry which is preliminary data.</text>
</comment>
<feature type="domain" description="Carboxylesterase type B" evidence="1">
    <location>
        <begin position="59"/>
        <end position="129"/>
    </location>
</feature>
<organism evidence="2 3">
    <name type="scientific">Penicillium polonicum</name>
    <dbReference type="NCBI Taxonomy" id="60169"/>
    <lineage>
        <taxon>Eukaryota</taxon>
        <taxon>Fungi</taxon>
        <taxon>Dikarya</taxon>
        <taxon>Ascomycota</taxon>
        <taxon>Pezizomycotina</taxon>
        <taxon>Eurotiomycetes</taxon>
        <taxon>Eurotiomycetidae</taxon>
        <taxon>Eurotiales</taxon>
        <taxon>Aspergillaceae</taxon>
        <taxon>Penicillium</taxon>
    </lineage>
</organism>
<accession>A0A1V6NIZ8</accession>
<keyword evidence="3" id="KW-1185">Reference proteome</keyword>
<evidence type="ECO:0000313" key="3">
    <source>
        <dbReference type="Proteomes" id="UP000191408"/>
    </source>
</evidence>
<protein>
    <recommendedName>
        <fullName evidence="1">Carboxylesterase type B domain-containing protein</fullName>
    </recommendedName>
</protein>
<gene>
    <name evidence="2" type="ORF">PENPOL_c007G10210</name>
</gene>
<dbReference type="Proteomes" id="UP000191408">
    <property type="component" value="Unassembled WGS sequence"/>
</dbReference>
<dbReference type="AlphaFoldDB" id="A0A1V6NIZ8"/>
<dbReference type="InterPro" id="IPR029058">
    <property type="entry name" value="AB_hydrolase_fold"/>
</dbReference>
<dbReference type="STRING" id="60169.A0A1V6NIZ8"/>
<feature type="domain" description="Carboxylesterase type B" evidence="1">
    <location>
        <begin position="152"/>
        <end position="199"/>
    </location>
</feature>
<proteinExistence type="predicted"/>
<dbReference type="PANTHER" id="PTHR11559">
    <property type="entry name" value="CARBOXYLESTERASE"/>
    <property type="match status" value="1"/>
</dbReference>
<dbReference type="InterPro" id="IPR050309">
    <property type="entry name" value="Type-B_Carboxylest/Lipase"/>
</dbReference>
<dbReference type="Gene3D" id="3.40.50.1820">
    <property type="entry name" value="alpha/beta hydrolase"/>
    <property type="match status" value="2"/>
</dbReference>
<dbReference type="SUPFAM" id="SSF53474">
    <property type="entry name" value="alpha/beta-Hydrolases"/>
    <property type="match status" value="1"/>
</dbReference>
<name>A0A1V6NIZ8_PENPO</name>
<sequence>MSTRSNVDPRGVPAKPGVHVVTALIPVLQNIADLSFLATATPANHIDPPYDSPVWNVGQSVRTTSGLVVGHSATNASEVSEYVGIPYAAPPLGRLRFQPPVRYTGNDTISATAFGPACIQPKQQYQQFTTPEPWYSPYLCRSLRKRAIPSYYRVNTFGFPSNPATPANIGLRDFRMSLEWIRDNIEQFSGDPERITIFG</sequence>